<evidence type="ECO:0000313" key="8">
    <source>
        <dbReference type="EMBL" id="GFR49194.1"/>
    </source>
</evidence>
<dbReference type="FunFam" id="3.30.40.10:FF:000045">
    <property type="entry name" value="RING finger protein 113A"/>
    <property type="match status" value="1"/>
</dbReference>
<evidence type="ECO:0008006" key="10">
    <source>
        <dbReference type="Google" id="ProtNLM"/>
    </source>
</evidence>
<dbReference type="InterPro" id="IPR001841">
    <property type="entry name" value="Znf_RING"/>
</dbReference>
<dbReference type="InterPro" id="IPR039971">
    <property type="entry name" value="CWC24-like"/>
</dbReference>
<dbReference type="Gene3D" id="4.10.1000.10">
    <property type="entry name" value="Zinc finger, CCCH-type"/>
    <property type="match status" value="1"/>
</dbReference>
<dbReference type="PANTHER" id="PTHR12930">
    <property type="entry name" value="ZINC FINGER PROTEIN 183"/>
    <property type="match status" value="1"/>
</dbReference>
<feature type="region of interest" description="Disordered" evidence="5">
    <location>
        <begin position="40"/>
        <end position="76"/>
    </location>
</feature>
<dbReference type="SMART" id="SM00184">
    <property type="entry name" value="RING"/>
    <property type="match status" value="1"/>
</dbReference>
<sequence length="341" mass="37506">MGDVDDVERPSGPVEDTPAASAGPSSAAISAATATAGLFRRKKGGGNIRKRGGQDADAGAGGDEDDTEGSGIVRKAKQLKGDAPLAFTTAKNEKQELMVEYAGSKALQEGKDTLVSRALETETEYDRDARAQRERVLKQATEGADDDGKYKGMNNYIDYRKGFRREHTVASEKGTGSHGPLRGNAYVRVTARVDYQPDLCKDYKETGYCSYGDTCKFMHDRGDYKSGWELDKMWEEEQKRKAEALAKGWNPDGEEDEEGEGRGAEAEDELPFACFICREPWEACKGPPVVTRCKHYFCEKCALKHNAKTSKCAVCGQSTQGIFNVAADIVKRQKRLQQQQQ</sequence>
<dbReference type="CDD" id="cd16539">
    <property type="entry name" value="RING-HC_RNF113A_B"/>
    <property type="match status" value="1"/>
</dbReference>
<dbReference type="InterPro" id="IPR017907">
    <property type="entry name" value="Znf_RING_CS"/>
</dbReference>
<dbReference type="SMART" id="SM00356">
    <property type="entry name" value="ZnF_C3H1"/>
    <property type="match status" value="1"/>
</dbReference>
<dbReference type="AlphaFoldDB" id="A0AAD3DY36"/>
<dbReference type="PROSITE" id="PS00518">
    <property type="entry name" value="ZF_RING_1"/>
    <property type="match status" value="1"/>
</dbReference>
<evidence type="ECO:0000259" key="6">
    <source>
        <dbReference type="PROSITE" id="PS50089"/>
    </source>
</evidence>
<dbReference type="PANTHER" id="PTHR12930:SF0">
    <property type="entry name" value="RING FINGER PROTEIN 113B"/>
    <property type="match status" value="1"/>
</dbReference>
<proteinExistence type="predicted"/>
<protein>
    <recommendedName>
        <fullName evidence="10">Zinc finger CCCH domain-containing protein 15</fullName>
    </recommendedName>
</protein>
<gene>
    <name evidence="8" type="ORF">Agub_g11219</name>
</gene>
<dbReference type="Pfam" id="PF00642">
    <property type="entry name" value="zf-CCCH"/>
    <property type="match status" value="1"/>
</dbReference>
<feature type="zinc finger region" description="C3H1-type" evidence="4">
    <location>
        <begin position="194"/>
        <end position="222"/>
    </location>
</feature>
<evidence type="ECO:0000313" key="9">
    <source>
        <dbReference type="Proteomes" id="UP001054857"/>
    </source>
</evidence>
<dbReference type="EMBL" id="BMAR01000028">
    <property type="protein sequence ID" value="GFR49194.1"/>
    <property type="molecule type" value="Genomic_DNA"/>
</dbReference>
<keyword evidence="3 4" id="KW-0862">Zinc</keyword>
<dbReference type="GO" id="GO:0008270">
    <property type="term" value="F:zinc ion binding"/>
    <property type="evidence" value="ECO:0007669"/>
    <property type="project" value="UniProtKB-KW"/>
</dbReference>
<organism evidence="8 9">
    <name type="scientific">Astrephomene gubernaculifera</name>
    <dbReference type="NCBI Taxonomy" id="47775"/>
    <lineage>
        <taxon>Eukaryota</taxon>
        <taxon>Viridiplantae</taxon>
        <taxon>Chlorophyta</taxon>
        <taxon>core chlorophytes</taxon>
        <taxon>Chlorophyceae</taxon>
        <taxon>CS clade</taxon>
        <taxon>Chlamydomonadales</taxon>
        <taxon>Astrephomenaceae</taxon>
        <taxon>Astrephomene</taxon>
    </lineage>
</organism>
<feature type="region of interest" description="Disordered" evidence="5">
    <location>
        <begin position="244"/>
        <end position="265"/>
    </location>
</feature>
<name>A0AAD3DY36_9CHLO</name>
<dbReference type="SUPFAM" id="SSF90229">
    <property type="entry name" value="CCCH zinc finger"/>
    <property type="match status" value="1"/>
</dbReference>
<feature type="compositionally biased region" description="Low complexity" evidence="5">
    <location>
        <begin position="18"/>
        <end position="28"/>
    </location>
</feature>
<evidence type="ECO:0000256" key="5">
    <source>
        <dbReference type="SAM" id="MobiDB-lite"/>
    </source>
</evidence>
<accession>A0AAD3DY36</accession>
<dbReference type="InterPro" id="IPR036855">
    <property type="entry name" value="Znf_CCCH_sf"/>
</dbReference>
<keyword evidence="2 4" id="KW-0863">Zinc-finger</keyword>
<dbReference type="Proteomes" id="UP001054857">
    <property type="component" value="Unassembled WGS sequence"/>
</dbReference>
<keyword evidence="9" id="KW-1185">Reference proteome</keyword>
<evidence type="ECO:0000256" key="4">
    <source>
        <dbReference type="PROSITE-ProRule" id="PRU00723"/>
    </source>
</evidence>
<feature type="compositionally biased region" description="Basic residues" evidence="5">
    <location>
        <begin position="40"/>
        <end position="51"/>
    </location>
</feature>
<keyword evidence="1 4" id="KW-0479">Metal-binding</keyword>
<dbReference type="SUPFAM" id="SSF57850">
    <property type="entry name" value="RING/U-box"/>
    <property type="match status" value="1"/>
</dbReference>
<evidence type="ECO:0000256" key="1">
    <source>
        <dbReference type="ARBA" id="ARBA00022723"/>
    </source>
</evidence>
<evidence type="ECO:0000259" key="7">
    <source>
        <dbReference type="PROSITE" id="PS50103"/>
    </source>
</evidence>
<dbReference type="PROSITE" id="PS50089">
    <property type="entry name" value="ZF_RING_2"/>
    <property type="match status" value="1"/>
</dbReference>
<dbReference type="InterPro" id="IPR000571">
    <property type="entry name" value="Znf_CCCH"/>
</dbReference>
<evidence type="ECO:0000256" key="2">
    <source>
        <dbReference type="ARBA" id="ARBA00022771"/>
    </source>
</evidence>
<dbReference type="Gene3D" id="3.30.40.10">
    <property type="entry name" value="Zinc/RING finger domain, C3HC4 (zinc finger)"/>
    <property type="match status" value="1"/>
</dbReference>
<feature type="domain" description="C3H1-type" evidence="7">
    <location>
        <begin position="194"/>
        <end position="222"/>
    </location>
</feature>
<dbReference type="InterPro" id="IPR013083">
    <property type="entry name" value="Znf_RING/FYVE/PHD"/>
</dbReference>
<evidence type="ECO:0000256" key="3">
    <source>
        <dbReference type="ARBA" id="ARBA00022833"/>
    </source>
</evidence>
<feature type="region of interest" description="Disordered" evidence="5">
    <location>
        <begin position="1"/>
        <end position="28"/>
    </location>
</feature>
<dbReference type="GO" id="GO:0005684">
    <property type="term" value="C:U2-type spliceosomal complex"/>
    <property type="evidence" value="ECO:0007669"/>
    <property type="project" value="TreeGrafter"/>
</dbReference>
<reference evidence="8 9" key="1">
    <citation type="journal article" date="2021" name="Sci. Rep.">
        <title>Genome sequencing of the multicellular alga Astrephomene provides insights into convergent evolution of germ-soma differentiation.</title>
        <authorList>
            <person name="Yamashita S."/>
            <person name="Yamamoto K."/>
            <person name="Matsuzaki R."/>
            <person name="Suzuki S."/>
            <person name="Yamaguchi H."/>
            <person name="Hirooka S."/>
            <person name="Minakuchi Y."/>
            <person name="Miyagishima S."/>
            <person name="Kawachi M."/>
            <person name="Toyoda A."/>
            <person name="Nozaki H."/>
        </authorList>
    </citation>
    <scope>NUCLEOTIDE SEQUENCE [LARGE SCALE GENOMIC DNA]</scope>
    <source>
        <strain evidence="8 9">NIES-4017</strain>
    </source>
</reference>
<dbReference type="PROSITE" id="PS50103">
    <property type="entry name" value="ZF_C3H1"/>
    <property type="match status" value="1"/>
</dbReference>
<feature type="domain" description="RING-type" evidence="6">
    <location>
        <begin position="274"/>
        <end position="315"/>
    </location>
</feature>
<dbReference type="GO" id="GO:0034247">
    <property type="term" value="P:snoRNA splicing"/>
    <property type="evidence" value="ECO:0007669"/>
    <property type="project" value="TreeGrafter"/>
</dbReference>
<comment type="caution">
    <text evidence="8">The sequence shown here is derived from an EMBL/GenBank/DDBJ whole genome shotgun (WGS) entry which is preliminary data.</text>
</comment>